<gene>
    <name evidence="2" type="ORF">MVEN_00690800</name>
</gene>
<dbReference type="EMBL" id="JACAZI010000005">
    <property type="protein sequence ID" value="KAF7359667.1"/>
    <property type="molecule type" value="Genomic_DNA"/>
</dbReference>
<dbReference type="Proteomes" id="UP000620124">
    <property type="component" value="Unassembled WGS sequence"/>
</dbReference>
<keyword evidence="3" id="KW-1185">Reference proteome</keyword>
<dbReference type="AlphaFoldDB" id="A0A8H7D533"/>
<name>A0A8H7D533_9AGAR</name>
<organism evidence="2 3">
    <name type="scientific">Mycena venus</name>
    <dbReference type="NCBI Taxonomy" id="2733690"/>
    <lineage>
        <taxon>Eukaryota</taxon>
        <taxon>Fungi</taxon>
        <taxon>Dikarya</taxon>
        <taxon>Basidiomycota</taxon>
        <taxon>Agaricomycotina</taxon>
        <taxon>Agaricomycetes</taxon>
        <taxon>Agaricomycetidae</taxon>
        <taxon>Agaricales</taxon>
        <taxon>Marasmiineae</taxon>
        <taxon>Mycenaceae</taxon>
        <taxon>Mycena</taxon>
    </lineage>
</organism>
<keyword evidence="1" id="KW-0175">Coiled coil</keyword>
<accession>A0A8H7D533</accession>
<feature type="coiled-coil region" evidence="1">
    <location>
        <begin position="41"/>
        <end position="104"/>
    </location>
</feature>
<reference evidence="2" key="1">
    <citation type="submission" date="2020-05" db="EMBL/GenBank/DDBJ databases">
        <title>Mycena genomes resolve the evolution of fungal bioluminescence.</title>
        <authorList>
            <person name="Tsai I.J."/>
        </authorList>
    </citation>
    <scope>NUCLEOTIDE SEQUENCE</scope>
    <source>
        <strain evidence="2">CCC161011</strain>
    </source>
</reference>
<comment type="caution">
    <text evidence="2">The sequence shown here is derived from an EMBL/GenBank/DDBJ whole genome shotgun (WGS) entry which is preliminary data.</text>
</comment>
<proteinExistence type="predicted"/>
<evidence type="ECO:0000313" key="3">
    <source>
        <dbReference type="Proteomes" id="UP000620124"/>
    </source>
</evidence>
<evidence type="ECO:0000256" key="1">
    <source>
        <dbReference type="SAM" id="Coils"/>
    </source>
</evidence>
<evidence type="ECO:0000313" key="2">
    <source>
        <dbReference type="EMBL" id="KAF7359667.1"/>
    </source>
</evidence>
<protein>
    <submittedName>
        <fullName evidence="2">Uncharacterized protein</fullName>
    </submittedName>
</protein>
<dbReference type="OrthoDB" id="3045171at2759"/>
<sequence>MDLIIVAGALYRAMVVVYAPKLSKIIKDTKRLLGSDTEITNAALLREHAALSCELANLEQSLPMVTALNVKDENFAAWRRIKKHRELLNRAVELRNSVTEYSQRADPFTLKYEEAAQNPSHEEFAEIALPLAPAAAPPLYEELEAVRALFDLMPRRYTGDRHITARMAGQPNMALVEFPSADDALAFQNNWNAKPPVGFKCVKALLARDYTLDLEPLEEDIGLANQSSRAGPRY</sequence>